<evidence type="ECO:0000313" key="3">
    <source>
        <dbReference type="Proteomes" id="UP000280395"/>
    </source>
</evidence>
<dbReference type="InterPro" id="IPR004360">
    <property type="entry name" value="Glyas_Fos-R_dOase_dom"/>
</dbReference>
<gene>
    <name evidence="2" type="ORF">ALP29_04478</name>
</gene>
<dbReference type="Proteomes" id="UP000280395">
    <property type="component" value="Unassembled WGS sequence"/>
</dbReference>
<dbReference type="Pfam" id="PF00903">
    <property type="entry name" value="Glyoxalase"/>
    <property type="match status" value="1"/>
</dbReference>
<dbReference type="AlphaFoldDB" id="A0A3M5UGZ0"/>
<dbReference type="SUPFAM" id="SSF54593">
    <property type="entry name" value="Glyoxalase/Bleomycin resistance protein/Dihydroxybiphenyl dioxygenase"/>
    <property type="match status" value="2"/>
</dbReference>
<feature type="domain" description="VOC" evidence="1">
    <location>
        <begin position="153"/>
        <end position="269"/>
    </location>
</feature>
<dbReference type="InterPro" id="IPR029068">
    <property type="entry name" value="Glyas_Bleomycin-R_OHBP_Dase"/>
</dbReference>
<dbReference type="PROSITE" id="PS51819">
    <property type="entry name" value="VOC"/>
    <property type="match status" value="1"/>
</dbReference>
<protein>
    <recommendedName>
        <fullName evidence="1">VOC domain-containing protein</fullName>
    </recommendedName>
</protein>
<organism evidence="2 3">
    <name type="scientific">Pseudomonas syringae pv. avii</name>
    <dbReference type="NCBI Taxonomy" id="663959"/>
    <lineage>
        <taxon>Bacteria</taxon>
        <taxon>Pseudomonadati</taxon>
        <taxon>Pseudomonadota</taxon>
        <taxon>Gammaproteobacteria</taxon>
        <taxon>Pseudomonadales</taxon>
        <taxon>Pseudomonadaceae</taxon>
        <taxon>Pseudomonas</taxon>
        <taxon>Pseudomonas syringae</taxon>
    </lineage>
</organism>
<evidence type="ECO:0000313" key="2">
    <source>
        <dbReference type="EMBL" id="RMU45136.1"/>
    </source>
</evidence>
<comment type="caution">
    <text evidence="2">The sequence shown here is derived from an EMBL/GenBank/DDBJ whole genome shotgun (WGS) entry which is preliminary data.</text>
</comment>
<evidence type="ECO:0000259" key="1">
    <source>
        <dbReference type="PROSITE" id="PS51819"/>
    </source>
</evidence>
<name>A0A3M5UGZ0_PSESX</name>
<reference evidence="2 3" key="1">
    <citation type="submission" date="2018-08" db="EMBL/GenBank/DDBJ databases">
        <title>Recombination of ecologically and evolutionarily significant loci maintains genetic cohesion in the Pseudomonas syringae species complex.</title>
        <authorList>
            <person name="Dillon M."/>
            <person name="Thakur S."/>
            <person name="Almeida R.N.D."/>
            <person name="Weir B.S."/>
            <person name="Guttman D.S."/>
        </authorList>
    </citation>
    <scope>NUCLEOTIDE SEQUENCE [LARGE SCALE GENOMIC DNA]</scope>
    <source>
        <strain evidence="2 3">ICMP 14479</strain>
    </source>
</reference>
<sequence>MEQSMQKLRVEYLAGYGLEVPDLEVADAFYSAFGLESQRLGETRQLRSRHNGPADIVLLKGARKKLHHLSFAIRDIDTVRFAEHLHASGTPITTPPFGAIREGLWFQDHWGTWINLVPVETKPPVLELPPQTIEPRVDRHYWQELEREIKPNRLGHMLMFTHDYDRVEAFFLDVLGMRIADRVPGKVTFLSAGTGIRDHHCFGLIPSTHRGFQHSSFNVDSVDAIGFGALQMQKAGYKEGYGLGRHALASNLFYYVRDPWGSWVEYYSDMDKISESWETRDWNGLPYIWPEWAPEFWSKEMNANLEAGD</sequence>
<accession>A0A3M5UGZ0</accession>
<proteinExistence type="predicted"/>
<dbReference type="EMBL" id="RBUA01001337">
    <property type="protein sequence ID" value="RMU45136.1"/>
    <property type="molecule type" value="Genomic_DNA"/>
</dbReference>
<dbReference type="Gene3D" id="3.10.180.10">
    <property type="entry name" value="2,3-Dihydroxybiphenyl 1,2-Dioxygenase, domain 1"/>
    <property type="match status" value="2"/>
</dbReference>
<dbReference type="InterPro" id="IPR037523">
    <property type="entry name" value="VOC_core"/>
</dbReference>